<dbReference type="AlphaFoldDB" id="A0A0D2LTB6"/>
<protein>
    <submittedName>
        <fullName evidence="2">Uncharacterized protein</fullName>
    </submittedName>
</protein>
<dbReference type="RefSeq" id="XP_013893909.1">
    <property type="nucleotide sequence ID" value="XM_014038455.1"/>
</dbReference>
<evidence type="ECO:0000313" key="3">
    <source>
        <dbReference type="Proteomes" id="UP000054498"/>
    </source>
</evidence>
<feature type="non-terminal residue" evidence="2">
    <location>
        <position position="1"/>
    </location>
</feature>
<dbReference type="Proteomes" id="UP000054498">
    <property type="component" value="Unassembled WGS sequence"/>
</dbReference>
<dbReference type="EMBL" id="KK103826">
    <property type="protein sequence ID" value="KIY94889.1"/>
    <property type="molecule type" value="Genomic_DNA"/>
</dbReference>
<organism evidence="2 3">
    <name type="scientific">Monoraphidium neglectum</name>
    <dbReference type="NCBI Taxonomy" id="145388"/>
    <lineage>
        <taxon>Eukaryota</taxon>
        <taxon>Viridiplantae</taxon>
        <taxon>Chlorophyta</taxon>
        <taxon>core chlorophytes</taxon>
        <taxon>Chlorophyceae</taxon>
        <taxon>CS clade</taxon>
        <taxon>Sphaeropleales</taxon>
        <taxon>Selenastraceae</taxon>
        <taxon>Monoraphidium</taxon>
    </lineage>
</organism>
<proteinExistence type="predicted"/>
<name>A0A0D2LTB6_9CHLO</name>
<dbReference type="GeneID" id="25730498"/>
<feature type="compositionally biased region" description="Low complexity" evidence="1">
    <location>
        <begin position="154"/>
        <end position="185"/>
    </location>
</feature>
<accession>A0A0D2LTB6</accession>
<reference evidence="2 3" key="1">
    <citation type="journal article" date="2013" name="BMC Genomics">
        <title>Reconstruction of the lipid metabolism for the microalga Monoraphidium neglectum from its genome sequence reveals characteristics suitable for biofuel production.</title>
        <authorList>
            <person name="Bogen C."/>
            <person name="Al-Dilaimi A."/>
            <person name="Albersmeier A."/>
            <person name="Wichmann J."/>
            <person name="Grundmann M."/>
            <person name="Rupp O."/>
            <person name="Lauersen K.J."/>
            <person name="Blifernez-Klassen O."/>
            <person name="Kalinowski J."/>
            <person name="Goesmann A."/>
            <person name="Mussgnug J.H."/>
            <person name="Kruse O."/>
        </authorList>
    </citation>
    <scope>NUCLEOTIDE SEQUENCE [LARGE SCALE GENOMIC DNA]</scope>
    <source>
        <strain evidence="2 3">SAG 48.87</strain>
    </source>
</reference>
<sequence>ALEDEPPSRDVLLDPGETSAMAGAKRAVALAAAEAGHFGPEVAAAAWASALPARSRPFVGDPGGQGRAEPLAAAFPCLALAGNKRRLQTVGDLLSALSARETVDARRENRRLRPTYSKSDWGVCAGPAATTATTSATAATTAAAATHGNGGSSNSGNSRQGQQQVGAAAAAAQQRQQQHQGGRAA</sequence>
<dbReference type="KEGG" id="mng:MNEG_13072"/>
<gene>
    <name evidence="2" type="ORF">MNEG_13072</name>
</gene>
<evidence type="ECO:0000256" key="1">
    <source>
        <dbReference type="SAM" id="MobiDB-lite"/>
    </source>
</evidence>
<feature type="region of interest" description="Disordered" evidence="1">
    <location>
        <begin position="143"/>
        <end position="185"/>
    </location>
</feature>
<evidence type="ECO:0000313" key="2">
    <source>
        <dbReference type="EMBL" id="KIY94889.1"/>
    </source>
</evidence>
<keyword evidence="3" id="KW-1185">Reference proteome</keyword>